<dbReference type="Gene3D" id="3.90.550.10">
    <property type="entry name" value="Spore Coat Polysaccharide Biosynthesis Protein SpsA, Chain A"/>
    <property type="match status" value="1"/>
</dbReference>
<keyword evidence="4" id="KW-1185">Reference proteome</keyword>
<organism evidence="3 4">
    <name type="scientific">Zymobacter palmae</name>
    <dbReference type="NCBI Taxonomy" id="33074"/>
    <lineage>
        <taxon>Bacteria</taxon>
        <taxon>Pseudomonadati</taxon>
        <taxon>Pseudomonadota</taxon>
        <taxon>Gammaproteobacteria</taxon>
        <taxon>Oceanospirillales</taxon>
        <taxon>Halomonadaceae</taxon>
        <taxon>Zymobacter group</taxon>
        <taxon>Zymobacter</taxon>
    </lineage>
</organism>
<dbReference type="RefSeq" id="WP_027704433.1">
    <property type="nucleotide sequence ID" value="NZ_AP018933.1"/>
</dbReference>
<evidence type="ECO:0000256" key="1">
    <source>
        <dbReference type="ARBA" id="ARBA00038494"/>
    </source>
</evidence>
<dbReference type="AlphaFoldDB" id="A0A348HB98"/>
<dbReference type="InterPro" id="IPR029044">
    <property type="entry name" value="Nucleotide-diphossugar_trans"/>
</dbReference>
<dbReference type="PANTHER" id="PTHR43630:SF2">
    <property type="entry name" value="GLYCOSYLTRANSFERASE"/>
    <property type="match status" value="1"/>
</dbReference>
<dbReference type="Proteomes" id="UP000267342">
    <property type="component" value="Chromosome"/>
</dbReference>
<dbReference type="PANTHER" id="PTHR43630">
    <property type="entry name" value="POLY-BETA-1,6-N-ACETYL-D-GLUCOSAMINE SYNTHASE"/>
    <property type="match status" value="1"/>
</dbReference>
<evidence type="ECO:0000313" key="3">
    <source>
        <dbReference type="EMBL" id="BBG28900.1"/>
    </source>
</evidence>
<feature type="domain" description="Glycosyltransferase 2-like" evidence="2">
    <location>
        <begin position="5"/>
        <end position="122"/>
    </location>
</feature>
<name>A0A348HB98_9GAMM</name>
<protein>
    <submittedName>
        <fullName evidence="3">Lipopolysaccharide biosynthesis glycosyltransferase</fullName>
    </submittedName>
</protein>
<dbReference type="EMBL" id="AP018933">
    <property type="protein sequence ID" value="BBG28900.1"/>
    <property type="molecule type" value="Genomic_DNA"/>
</dbReference>
<comment type="similarity">
    <text evidence="1">Belongs to the glycosyltransferase 2 family. WaaE/KdtX subfamily.</text>
</comment>
<reference evidence="3 4" key="1">
    <citation type="submission" date="2018-09" db="EMBL/GenBank/DDBJ databases">
        <title>Zymobacter palmae IAM14233 (=T109) whole genome analysis.</title>
        <authorList>
            <person name="Yanase H."/>
        </authorList>
    </citation>
    <scope>NUCLEOTIDE SEQUENCE [LARGE SCALE GENOMIC DNA]</scope>
    <source>
        <strain evidence="3 4">IAM14233</strain>
    </source>
</reference>
<keyword evidence="3" id="KW-0808">Transferase</keyword>
<sequence>MTLTVALIVKNEAEHLERCLSTLTWADEIVVVDSGSTDATCEIARRYTDKVFVYNDWQGFGVQRQRAERHATGDWLLMVDADERVTPALRANIEDALHGEAAIYRLPRLTWCFGAWIRHSGWYPDRVARLYPREQAGYDAALVHEKLENVHRLPVHDLDGDLLHYSYRDLRHYLEKSAHYAQAWAEQRAARGKTGSLLGGVGHALGCFLRMYVLKAGFLDGKAGFLLAVLSAHSTFAKYADLWIRTKAPKSPDR</sequence>
<dbReference type="OrthoDB" id="9815923at2"/>
<dbReference type="KEGG" id="zpl:ZBT109_0100"/>
<dbReference type="InterPro" id="IPR001173">
    <property type="entry name" value="Glyco_trans_2-like"/>
</dbReference>
<evidence type="ECO:0000313" key="4">
    <source>
        <dbReference type="Proteomes" id="UP000267342"/>
    </source>
</evidence>
<accession>A0A348HB98</accession>
<dbReference type="CDD" id="cd02511">
    <property type="entry name" value="Beta4Glucosyltransferase"/>
    <property type="match status" value="1"/>
</dbReference>
<dbReference type="GO" id="GO:0016740">
    <property type="term" value="F:transferase activity"/>
    <property type="evidence" value="ECO:0007669"/>
    <property type="project" value="UniProtKB-KW"/>
</dbReference>
<dbReference type="STRING" id="1123510.GCA_000620025_00189"/>
<dbReference type="SUPFAM" id="SSF53448">
    <property type="entry name" value="Nucleotide-diphospho-sugar transferases"/>
    <property type="match status" value="1"/>
</dbReference>
<gene>
    <name evidence="3" type="ORF">ZBT109_0100</name>
</gene>
<evidence type="ECO:0000259" key="2">
    <source>
        <dbReference type="Pfam" id="PF00535"/>
    </source>
</evidence>
<dbReference type="Pfam" id="PF00535">
    <property type="entry name" value="Glycos_transf_2"/>
    <property type="match status" value="1"/>
</dbReference>
<proteinExistence type="inferred from homology"/>